<name>A0A098S167_9BACT</name>
<evidence type="ECO:0000313" key="1">
    <source>
        <dbReference type="EMBL" id="KGE84862.1"/>
    </source>
</evidence>
<reference evidence="1 2" key="1">
    <citation type="journal article" date="2014" name="Int. J. Syst. Evol. Microbiol.">
        <title>Phaeodactylibacter xiamenensis gen. nov., sp. nov., a member of the family Saprospiraceae isolated from the marine alga Phaeodactylum tricornutum.</title>
        <authorList>
            <person name="Chen Z.Jr."/>
            <person name="Lei X."/>
            <person name="Lai Q."/>
            <person name="Li Y."/>
            <person name="Zhang B."/>
            <person name="Zhang J."/>
            <person name="Zhang H."/>
            <person name="Yang L."/>
            <person name="Zheng W."/>
            <person name="Tian Y."/>
            <person name="Yu Z."/>
            <person name="Xu H.Jr."/>
            <person name="Zheng T."/>
        </authorList>
    </citation>
    <scope>NUCLEOTIDE SEQUENCE [LARGE SCALE GENOMIC DNA]</scope>
    <source>
        <strain evidence="1 2">KD52</strain>
    </source>
</reference>
<evidence type="ECO:0000313" key="2">
    <source>
        <dbReference type="Proteomes" id="UP000029736"/>
    </source>
</evidence>
<protein>
    <submittedName>
        <fullName evidence="1">Uncharacterized protein</fullName>
    </submittedName>
</protein>
<proteinExistence type="predicted"/>
<dbReference type="SUPFAM" id="SSF52980">
    <property type="entry name" value="Restriction endonuclease-like"/>
    <property type="match status" value="1"/>
</dbReference>
<dbReference type="AlphaFoldDB" id="A0A098S167"/>
<dbReference type="OrthoDB" id="6092898at2"/>
<keyword evidence="2" id="KW-1185">Reference proteome</keyword>
<accession>A0A098S167</accession>
<dbReference type="RefSeq" id="WP_044230168.1">
    <property type="nucleotide sequence ID" value="NZ_JPOS01000105.1"/>
</dbReference>
<sequence length="613" mass="71376">MKLEQILNYVNSFEKNPFLKVIDSIISNKPKEHKEIDRILNELDGQIKNADNKSVAQILNLVEDEFADHIKEEFLNTTSQLDILIDIIIRDGNSLMKREWLGKLYDKEIQKIKKRIKSFEKSFDEENKDPRNRDYVIYNKCLETAYKNDREHNQESKITRDEQSILNTLASSLELSHEEIKLINYLIVPLQKIDVDDIIKYLSSTGVIFYSRKNHQVYVADEVIRILRKIRGKDVSEKVFRKVLKKLKDSHINQLARKHSIDRKLSREEKIKEILSEGITLTSALINGIFRDDVNKTERRATINELIEKRLRIDEKIKGASLEAKVENLITYFKNREKDGALTISVNGYEKLLKDVKGHIPKLNSIVREEFELQEEDVLKAKLLLMYNIRPSDVLYLLTDEEVKDFCNAQSISIRGNEIQNVLDEYKDVENLFIENYELIARRDFNSLQENGLDVKEAEIGVKFEEVTKSILKKLGFNVDDDLRDSVNTSKDKADIILNEGDNSLIIIECKSIKEKGYNKYSSVARQVKSYKNNAEKKGYEVMKIFIVAPEFTDEFINDCTLDYESNLSLITADTLIEIYNVFKEFGHKSLPISLLMRDVLIDKERVLKSLEK</sequence>
<organism evidence="1 2">
    <name type="scientific">Phaeodactylibacter xiamenensis</name>
    <dbReference type="NCBI Taxonomy" id="1524460"/>
    <lineage>
        <taxon>Bacteria</taxon>
        <taxon>Pseudomonadati</taxon>
        <taxon>Bacteroidota</taxon>
        <taxon>Saprospiria</taxon>
        <taxon>Saprospirales</taxon>
        <taxon>Haliscomenobacteraceae</taxon>
        <taxon>Phaeodactylibacter</taxon>
    </lineage>
</organism>
<dbReference type="EMBL" id="JPOS01000105">
    <property type="protein sequence ID" value="KGE84862.1"/>
    <property type="molecule type" value="Genomic_DNA"/>
</dbReference>
<dbReference type="STRING" id="1524460.IX84_31280"/>
<dbReference type="Proteomes" id="UP000029736">
    <property type="component" value="Unassembled WGS sequence"/>
</dbReference>
<comment type="caution">
    <text evidence="1">The sequence shown here is derived from an EMBL/GenBank/DDBJ whole genome shotgun (WGS) entry which is preliminary data.</text>
</comment>
<gene>
    <name evidence="1" type="ORF">IX84_31280</name>
</gene>
<dbReference type="InterPro" id="IPR011335">
    <property type="entry name" value="Restrct_endonuc-II-like"/>
</dbReference>